<dbReference type="SMART" id="SM00342">
    <property type="entry name" value="HTH_ARAC"/>
    <property type="match status" value="1"/>
</dbReference>
<keyword evidence="3" id="KW-0804">Transcription</keyword>
<dbReference type="Pfam" id="PF12833">
    <property type="entry name" value="HTH_18"/>
    <property type="match status" value="1"/>
</dbReference>
<proteinExistence type="predicted"/>
<dbReference type="PANTHER" id="PTHR43280:SF28">
    <property type="entry name" value="HTH-TYPE TRANSCRIPTIONAL ACTIVATOR RHAS"/>
    <property type="match status" value="1"/>
</dbReference>
<keyword evidence="2" id="KW-0238">DNA-binding</keyword>
<dbReference type="SUPFAM" id="SSF46689">
    <property type="entry name" value="Homeodomain-like"/>
    <property type="match status" value="2"/>
</dbReference>
<dbReference type="AlphaFoldDB" id="W4QB08"/>
<dbReference type="SUPFAM" id="SSF51215">
    <property type="entry name" value="Regulatory protein AraC"/>
    <property type="match status" value="1"/>
</dbReference>
<name>W4QB08_9BACI</name>
<dbReference type="InterPro" id="IPR003313">
    <property type="entry name" value="AraC-bd"/>
</dbReference>
<dbReference type="STRING" id="1236971.JCM9152_190"/>
<evidence type="ECO:0000259" key="4">
    <source>
        <dbReference type="PROSITE" id="PS01124"/>
    </source>
</evidence>
<evidence type="ECO:0000256" key="3">
    <source>
        <dbReference type="ARBA" id="ARBA00023163"/>
    </source>
</evidence>
<dbReference type="InterPro" id="IPR037923">
    <property type="entry name" value="HTH-like"/>
</dbReference>
<protein>
    <submittedName>
        <fullName evidence="5">Transcriptional regulator</fullName>
    </submittedName>
</protein>
<dbReference type="InterPro" id="IPR020449">
    <property type="entry name" value="Tscrpt_reg_AraC-type_HTH"/>
</dbReference>
<dbReference type="GO" id="GO:0003700">
    <property type="term" value="F:DNA-binding transcription factor activity"/>
    <property type="evidence" value="ECO:0007669"/>
    <property type="project" value="InterPro"/>
</dbReference>
<dbReference type="PANTHER" id="PTHR43280">
    <property type="entry name" value="ARAC-FAMILY TRANSCRIPTIONAL REGULATOR"/>
    <property type="match status" value="1"/>
</dbReference>
<keyword evidence="6" id="KW-1185">Reference proteome</keyword>
<gene>
    <name evidence="5" type="ORF">JCM9152_190</name>
</gene>
<accession>W4QB08</accession>
<dbReference type="Proteomes" id="UP000018895">
    <property type="component" value="Unassembled WGS sequence"/>
</dbReference>
<dbReference type="Gene3D" id="1.10.10.60">
    <property type="entry name" value="Homeodomain-like"/>
    <property type="match status" value="2"/>
</dbReference>
<dbReference type="PROSITE" id="PS01124">
    <property type="entry name" value="HTH_ARAC_FAMILY_2"/>
    <property type="match status" value="1"/>
</dbReference>
<evidence type="ECO:0000313" key="5">
    <source>
        <dbReference type="EMBL" id="GAE28853.1"/>
    </source>
</evidence>
<dbReference type="GO" id="GO:0043565">
    <property type="term" value="F:sequence-specific DNA binding"/>
    <property type="evidence" value="ECO:0007669"/>
    <property type="project" value="InterPro"/>
</dbReference>
<dbReference type="InterPro" id="IPR018060">
    <property type="entry name" value="HTH_AraC"/>
</dbReference>
<keyword evidence="1" id="KW-0805">Transcription regulation</keyword>
<dbReference type="PRINTS" id="PR00032">
    <property type="entry name" value="HTHARAC"/>
</dbReference>
<dbReference type="Pfam" id="PF02311">
    <property type="entry name" value="AraC_binding"/>
    <property type="match status" value="1"/>
</dbReference>
<dbReference type="RefSeq" id="WP_035339835.1">
    <property type="nucleotide sequence ID" value="NZ_BAUU01000001.1"/>
</dbReference>
<dbReference type="InterPro" id="IPR014710">
    <property type="entry name" value="RmlC-like_jellyroll"/>
</dbReference>
<evidence type="ECO:0000256" key="2">
    <source>
        <dbReference type="ARBA" id="ARBA00023125"/>
    </source>
</evidence>
<feature type="domain" description="HTH araC/xylS-type" evidence="4">
    <location>
        <begin position="181"/>
        <end position="279"/>
    </location>
</feature>
<sequence>MVKNINFSQREHSFYIHSEPDGSSKGEMRTYHLHDDFEIYFLIKGERAYIVHNIHYPIKEQSLVFINRNIAHKTATLNNHNYYRIVMNFRESFIPQHALYLIDILFSKSPTVVTLNDQDTMRFSQIVEILLYEYNERQCESSLYIQALLIQLLILSKRLYEKQSDSSSNIYHNQPSEVLISRVMKYIYDQLEKDLPLQQLAKEFHISEQHLCRQFRRWTGCTVVQYINAVRVNEAKRLLIETDEYINTISKKVGYSNHAHFCRVFKQHLGISPSTYRDKHRIKG</sequence>
<dbReference type="EMBL" id="BAUU01000001">
    <property type="protein sequence ID" value="GAE28853.1"/>
    <property type="molecule type" value="Genomic_DNA"/>
</dbReference>
<evidence type="ECO:0000256" key="1">
    <source>
        <dbReference type="ARBA" id="ARBA00023015"/>
    </source>
</evidence>
<organism evidence="5 6">
    <name type="scientific">Halalkalibacter hemicellulosilyticusJCM 9152</name>
    <dbReference type="NCBI Taxonomy" id="1236971"/>
    <lineage>
        <taxon>Bacteria</taxon>
        <taxon>Bacillati</taxon>
        <taxon>Bacillota</taxon>
        <taxon>Bacilli</taxon>
        <taxon>Bacillales</taxon>
        <taxon>Bacillaceae</taxon>
        <taxon>Halalkalibacter</taxon>
    </lineage>
</organism>
<comment type="caution">
    <text evidence="5">The sequence shown here is derived from an EMBL/GenBank/DDBJ whole genome shotgun (WGS) entry which is preliminary data.</text>
</comment>
<reference evidence="5" key="1">
    <citation type="journal article" date="2014" name="Genome Announc.">
        <title>Draft Genome Sequences of Three Alkaliphilic Bacillus Strains, Bacillus wakoensis JCM 9140T, Bacillus akibai JCM 9157T, and Bacillus hemicellulosilyticus JCM 9152T.</title>
        <authorList>
            <person name="Yuki M."/>
            <person name="Oshima K."/>
            <person name="Suda W."/>
            <person name="Oshida Y."/>
            <person name="Kitamura K."/>
            <person name="Iida T."/>
            <person name="Hattori M."/>
            <person name="Ohkuma M."/>
        </authorList>
    </citation>
    <scope>NUCLEOTIDE SEQUENCE [LARGE SCALE GENOMIC DNA]</scope>
    <source>
        <strain evidence="5">JCM 9152</strain>
    </source>
</reference>
<dbReference type="InterPro" id="IPR009057">
    <property type="entry name" value="Homeodomain-like_sf"/>
</dbReference>
<evidence type="ECO:0000313" key="6">
    <source>
        <dbReference type="Proteomes" id="UP000018895"/>
    </source>
</evidence>
<dbReference type="Gene3D" id="2.60.120.10">
    <property type="entry name" value="Jelly Rolls"/>
    <property type="match status" value="1"/>
</dbReference>
<dbReference type="OrthoDB" id="506156at2"/>